<dbReference type="SUPFAM" id="SSF56672">
    <property type="entry name" value="DNA/RNA polymerases"/>
    <property type="match status" value="1"/>
</dbReference>
<gene>
    <name evidence="2" type="ORF">Tco_0876153</name>
</gene>
<reference evidence="2" key="2">
    <citation type="submission" date="2022-01" db="EMBL/GenBank/DDBJ databases">
        <authorList>
            <person name="Yamashiro T."/>
            <person name="Shiraishi A."/>
            <person name="Satake H."/>
            <person name="Nakayama K."/>
        </authorList>
    </citation>
    <scope>NUCLEOTIDE SEQUENCE</scope>
</reference>
<comment type="caution">
    <text evidence="2">The sequence shown here is derived from an EMBL/GenBank/DDBJ whole genome shotgun (WGS) entry which is preliminary data.</text>
</comment>
<sequence>MQSAVDRFLRRNVPPFGSNRPSSNYGRGRKEQNGANGTTGKGARFVEGDVLWENIEVFAWVRLERIVVPRFVMEHQLKIYTLAKPLVHNRRPMTPDRRQALKERVFHLLKEGTIRKVQHPEWVSNTIHVKLANGTWKVQVDYSSLNIVCAKDMYPFPKEGEELASLMEYPYKCFL</sequence>
<name>A0ABQ5BU92_9ASTR</name>
<accession>A0ABQ5BU92</accession>
<dbReference type="InterPro" id="IPR053134">
    <property type="entry name" value="RNA-dir_DNA_polymerase"/>
</dbReference>
<keyword evidence="3" id="KW-1185">Reference proteome</keyword>
<reference evidence="2" key="1">
    <citation type="journal article" date="2022" name="Int. J. Mol. Sci.">
        <title>Draft Genome of Tanacetum Coccineum: Genomic Comparison of Closely Related Tanacetum-Family Plants.</title>
        <authorList>
            <person name="Yamashiro T."/>
            <person name="Shiraishi A."/>
            <person name="Nakayama K."/>
            <person name="Satake H."/>
        </authorList>
    </citation>
    <scope>NUCLEOTIDE SEQUENCE</scope>
</reference>
<dbReference type="PANTHER" id="PTHR24559">
    <property type="entry name" value="TRANSPOSON TY3-I GAG-POL POLYPROTEIN"/>
    <property type="match status" value="1"/>
</dbReference>
<dbReference type="Proteomes" id="UP001151760">
    <property type="component" value="Unassembled WGS sequence"/>
</dbReference>
<evidence type="ECO:0000313" key="2">
    <source>
        <dbReference type="EMBL" id="GJT17447.1"/>
    </source>
</evidence>
<dbReference type="InterPro" id="IPR043502">
    <property type="entry name" value="DNA/RNA_pol_sf"/>
</dbReference>
<proteinExistence type="predicted"/>
<organism evidence="2 3">
    <name type="scientific">Tanacetum coccineum</name>
    <dbReference type="NCBI Taxonomy" id="301880"/>
    <lineage>
        <taxon>Eukaryota</taxon>
        <taxon>Viridiplantae</taxon>
        <taxon>Streptophyta</taxon>
        <taxon>Embryophyta</taxon>
        <taxon>Tracheophyta</taxon>
        <taxon>Spermatophyta</taxon>
        <taxon>Magnoliopsida</taxon>
        <taxon>eudicotyledons</taxon>
        <taxon>Gunneridae</taxon>
        <taxon>Pentapetalae</taxon>
        <taxon>asterids</taxon>
        <taxon>campanulids</taxon>
        <taxon>Asterales</taxon>
        <taxon>Asteraceae</taxon>
        <taxon>Asteroideae</taxon>
        <taxon>Anthemideae</taxon>
        <taxon>Anthemidinae</taxon>
        <taxon>Tanacetum</taxon>
    </lineage>
</organism>
<protein>
    <submittedName>
        <fullName evidence="2">Uncharacterized protein</fullName>
    </submittedName>
</protein>
<dbReference type="PANTHER" id="PTHR24559:SF444">
    <property type="entry name" value="REVERSE TRANSCRIPTASE DOMAIN-CONTAINING PROTEIN"/>
    <property type="match status" value="1"/>
</dbReference>
<evidence type="ECO:0000256" key="1">
    <source>
        <dbReference type="SAM" id="MobiDB-lite"/>
    </source>
</evidence>
<feature type="region of interest" description="Disordered" evidence="1">
    <location>
        <begin position="11"/>
        <end position="41"/>
    </location>
</feature>
<dbReference type="EMBL" id="BQNB010013558">
    <property type="protein sequence ID" value="GJT17447.1"/>
    <property type="molecule type" value="Genomic_DNA"/>
</dbReference>
<dbReference type="Gene3D" id="3.10.10.10">
    <property type="entry name" value="HIV Type 1 Reverse Transcriptase, subunit A, domain 1"/>
    <property type="match status" value="1"/>
</dbReference>
<evidence type="ECO:0000313" key="3">
    <source>
        <dbReference type="Proteomes" id="UP001151760"/>
    </source>
</evidence>